<dbReference type="InterPro" id="IPR009928">
    <property type="entry name" value="DnaI_N"/>
</dbReference>
<evidence type="ECO:0000259" key="2">
    <source>
        <dbReference type="Pfam" id="PF07319"/>
    </source>
</evidence>
<dbReference type="RefSeq" id="WP_091484228.1">
    <property type="nucleotide sequence ID" value="NZ_FOTR01000007.1"/>
</dbReference>
<evidence type="ECO:0000313" key="4">
    <source>
        <dbReference type="Proteomes" id="UP000198565"/>
    </source>
</evidence>
<name>A0A1I4MX65_9BACI</name>
<dbReference type="GO" id="GO:0005524">
    <property type="term" value="F:ATP binding"/>
    <property type="evidence" value="ECO:0007669"/>
    <property type="project" value="InterPro"/>
</dbReference>
<dbReference type="InterPro" id="IPR013317">
    <property type="entry name" value="DnaA_dom"/>
</dbReference>
<evidence type="ECO:0000259" key="1">
    <source>
        <dbReference type="Pfam" id="PF00308"/>
    </source>
</evidence>
<dbReference type="Pfam" id="PF00308">
    <property type="entry name" value="Bac_DnaA"/>
    <property type="match status" value="1"/>
</dbReference>
<dbReference type="EMBL" id="FOTR01000007">
    <property type="protein sequence ID" value="SFM07676.1"/>
    <property type="molecule type" value="Genomic_DNA"/>
</dbReference>
<evidence type="ECO:0000313" key="3">
    <source>
        <dbReference type="EMBL" id="SFM07676.1"/>
    </source>
</evidence>
<dbReference type="Gene3D" id="3.40.50.300">
    <property type="entry name" value="P-loop containing nucleotide triphosphate hydrolases"/>
    <property type="match status" value="1"/>
</dbReference>
<keyword evidence="4" id="KW-1185">Reference proteome</keyword>
<feature type="domain" description="Chromosomal replication initiator protein DnaA ATPAse" evidence="1">
    <location>
        <begin position="163"/>
        <end position="264"/>
    </location>
</feature>
<dbReference type="PANTHER" id="PTHR30050:SF8">
    <property type="entry name" value="PRIMOSOMAL PROTEIN DNAI"/>
    <property type="match status" value="1"/>
</dbReference>
<feature type="domain" description="Primosomal DnaI N-terminal" evidence="2">
    <location>
        <begin position="1"/>
        <end position="98"/>
    </location>
</feature>
<organism evidence="3 4">
    <name type="scientific">Gracilibacillus orientalis</name>
    <dbReference type="NCBI Taxonomy" id="334253"/>
    <lineage>
        <taxon>Bacteria</taxon>
        <taxon>Bacillati</taxon>
        <taxon>Bacillota</taxon>
        <taxon>Bacilli</taxon>
        <taxon>Bacillales</taxon>
        <taxon>Bacillaceae</taxon>
        <taxon>Gracilibacillus</taxon>
    </lineage>
</organism>
<dbReference type="GO" id="GO:0006260">
    <property type="term" value="P:DNA replication"/>
    <property type="evidence" value="ECO:0007669"/>
    <property type="project" value="TreeGrafter"/>
</dbReference>
<dbReference type="NCBIfam" id="NF006505">
    <property type="entry name" value="PRK08939.1"/>
    <property type="match status" value="1"/>
</dbReference>
<sequence>MEPIQSAMKKWMNDNKKIKDNFTEQRNKVINDREIKQKLSEHVEIDEQDINRNLMKLYEYQQASKNCADCPNLESCKNILKGYTPHLDIDGKDISLRYEKCKNKVHEEAQLEKESLVRSLYIPKQIKEADLANMDRNSYERKDLVREIIEFVQNYSKGEFRRALYIHGPFGTGKSYILGVIANELKKQYIQSDIIYMPEFVREIKASIGNNSFQSKIESFKKVQVLMFDDIGAESISPWFRDEVLGAILQYRMMEELPIFFTSNYNLEQLEDHLSTSNRGDVETIKAGRIIERITQLSKPIELTNRYRTNE</sequence>
<protein>
    <submittedName>
        <fullName evidence="3">Primosomal protein DnaI</fullName>
    </submittedName>
</protein>
<dbReference type="InterPro" id="IPR027417">
    <property type="entry name" value="P-loop_NTPase"/>
</dbReference>
<reference evidence="4" key="1">
    <citation type="submission" date="2016-10" db="EMBL/GenBank/DDBJ databases">
        <authorList>
            <person name="Varghese N."/>
            <person name="Submissions S."/>
        </authorList>
    </citation>
    <scope>NUCLEOTIDE SEQUENCE [LARGE SCALE GENOMIC DNA]</scope>
    <source>
        <strain evidence="4">CGMCC 1.4250</strain>
    </source>
</reference>
<gene>
    <name evidence="3" type="ORF">SAMN04487943_107153</name>
</gene>
<dbReference type="Proteomes" id="UP000198565">
    <property type="component" value="Unassembled WGS sequence"/>
</dbReference>
<dbReference type="PANTHER" id="PTHR30050">
    <property type="entry name" value="CHROMOSOMAL REPLICATION INITIATOR PROTEIN DNAA"/>
    <property type="match status" value="1"/>
</dbReference>
<dbReference type="STRING" id="334253.SAMN04487943_107153"/>
<dbReference type="Pfam" id="PF07319">
    <property type="entry name" value="DnaI_N"/>
    <property type="match status" value="1"/>
</dbReference>
<proteinExistence type="predicted"/>
<accession>A0A1I4MX65</accession>
<dbReference type="CDD" id="cd00009">
    <property type="entry name" value="AAA"/>
    <property type="match status" value="1"/>
</dbReference>
<dbReference type="SUPFAM" id="SSF52540">
    <property type="entry name" value="P-loop containing nucleoside triphosphate hydrolases"/>
    <property type="match status" value="1"/>
</dbReference>
<dbReference type="AlphaFoldDB" id="A0A1I4MX65"/>
<dbReference type="OrthoDB" id="61127at2"/>